<dbReference type="InterPro" id="IPR039008">
    <property type="entry name" value="IF_rod_dom"/>
</dbReference>
<dbReference type="FunFam" id="1.20.5.1160:FF:000009">
    <property type="entry name" value="filensin isoform X2"/>
    <property type="match status" value="1"/>
</dbReference>
<keyword evidence="6" id="KW-0963">Cytoplasm</keyword>
<dbReference type="SUPFAM" id="SSF64593">
    <property type="entry name" value="Intermediate filament protein, coiled coil region"/>
    <property type="match status" value="2"/>
</dbReference>
<dbReference type="GO" id="GO:0005886">
    <property type="term" value="C:plasma membrane"/>
    <property type="evidence" value="ECO:0007669"/>
    <property type="project" value="UniProtKB-SubCell"/>
</dbReference>
<keyword evidence="11 15" id="KW-0175">Coiled coil</keyword>
<name>A0A091QBT5_MERNU</name>
<keyword evidence="12" id="KW-0472">Membrane</keyword>
<evidence type="ECO:0000256" key="15">
    <source>
        <dbReference type="SAM" id="Coils"/>
    </source>
</evidence>
<evidence type="ECO:0000256" key="2">
    <source>
        <dbReference type="ARBA" id="ARBA00004413"/>
    </source>
</evidence>
<organism evidence="17 18">
    <name type="scientific">Merops nubicus</name>
    <name type="common">Northern carmine bee-eater</name>
    <dbReference type="NCBI Taxonomy" id="57421"/>
    <lineage>
        <taxon>Eukaryota</taxon>
        <taxon>Metazoa</taxon>
        <taxon>Chordata</taxon>
        <taxon>Craniata</taxon>
        <taxon>Vertebrata</taxon>
        <taxon>Euteleostomi</taxon>
        <taxon>Archelosauria</taxon>
        <taxon>Archosauria</taxon>
        <taxon>Dinosauria</taxon>
        <taxon>Saurischia</taxon>
        <taxon>Theropoda</taxon>
        <taxon>Coelurosauria</taxon>
        <taxon>Aves</taxon>
        <taxon>Neognathae</taxon>
        <taxon>Neoaves</taxon>
        <taxon>Telluraves</taxon>
        <taxon>Coraciimorphae</taxon>
        <taxon>Coraciiformes</taxon>
        <taxon>Meropidae</taxon>
        <taxon>Merops</taxon>
    </lineage>
</organism>
<feature type="domain" description="IF rod" evidence="16">
    <location>
        <begin position="38"/>
        <end position="318"/>
    </location>
</feature>
<dbReference type="SMART" id="SM01391">
    <property type="entry name" value="Filament"/>
    <property type="match status" value="1"/>
</dbReference>
<dbReference type="AlphaFoldDB" id="A0A091QBT5"/>
<keyword evidence="9" id="KW-0677">Repeat</keyword>
<reference evidence="17 18" key="1">
    <citation type="submission" date="2014-04" db="EMBL/GenBank/DDBJ databases">
        <title>Genome evolution of avian class.</title>
        <authorList>
            <person name="Zhang G."/>
            <person name="Li C."/>
        </authorList>
    </citation>
    <scope>NUCLEOTIDE SEQUENCE [LARGE SCALE GENOMIC DNA]</scope>
    <source>
        <strain evidence="17">BGI_N331</strain>
    </source>
</reference>
<feature type="coiled-coil region" evidence="15">
    <location>
        <begin position="255"/>
        <end position="317"/>
    </location>
</feature>
<evidence type="ECO:0000256" key="14">
    <source>
        <dbReference type="ARBA" id="ARBA00031415"/>
    </source>
</evidence>
<dbReference type="PANTHER" id="PTHR14069">
    <property type="entry name" value="FILENSIN"/>
    <property type="match status" value="1"/>
</dbReference>
<accession>A0A091QBT5</accession>
<evidence type="ECO:0000313" key="18">
    <source>
        <dbReference type="Proteomes" id="UP000052967"/>
    </source>
</evidence>
<dbReference type="Gene3D" id="1.20.5.1160">
    <property type="entry name" value="Vasodilator-stimulated phosphoprotein"/>
    <property type="match status" value="1"/>
</dbReference>
<dbReference type="GO" id="GO:0005882">
    <property type="term" value="C:intermediate filament"/>
    <property type="evidence" value="ECO:0007669"/>
    <property type="project" value="UniProtKB-KW"/>
</dbReference>
<evidence type="ECO:0000256" key="5">
    <source>
        <dbReference type="ARBA" id="ARBA00022475"/>
    </source>
</evidence>
<evidence type="ECO:0000313" key="17">
    <source>
        <dbReference type="EMBL" id="KFQ23091.1"/>
    </source>
</evidence>
<evidence type="ECO:0000259" key="16">
    <source>
        <dbReference type="PROSITE" id="PS51842"/>
    </source>
</evidence>
<keyword evidence="8" id="KW-0273">Eye lens protein</keyword>
<dbReference type="Pfam" id="PF00038">
    <property type="entry name" value="Filament"/>
    <property type="match status" value="1"/>
</dbReference>
<evidence type="ECO:0000256" key="4">
    <source>
        <dbReference type="ARBA" id="ARBA00019025"/>
    </source>
</evidence>
<gene>
    <name evidence="17" type="ORF">N331_06241</name>
</gene>
<dbReference type="Gene3D" id="1.20.5.170">
    <property type="match status" value="1"/>
</dbReference>
<keyword evidence="5" id="KW-1003">Cell membrane</keyword>
<dbReference type="PANTHER" id="PTHR14069:SF0">
    <property type="entry name" value="FILENSIN"/>
    <property type="match status" value="1"/>
</dbReference>
<evidence type="ECO:0000256" key="12">
    <source>
        <dbReference type="ARBA" id="ARBA00023136"/>
    </source>
</evidence>
<evidence type="ECO:0000256" key="8">
    <source>
        <dbReference type="ARBA" id="ARBA00022613"/>
    </source>
</evidence>
<dbReference type="GO" id="GO:0070307">
    <property type="term" value="P:lens fiber cell development"/>
    <property type="evidence" value="ECO:0007669"/>
    <property type="project" value="TreeGrafter"/>
</dbReference>
<evidence type="ECO:0000256" key="13">
    <source>
        <dbReference type="ARBA" id="ARBA00023212"/>
    </source>
</evidence>
<proteinExistence type="predicted"/>
<evidence type="ECO:0000256" key="3">
    <source>
        <dbReference type="ARBA" id="ARBA00004544"/>
    </source>
</evidence>
<protein>
    <recommendedName>
        <fullName evidence="4">Filensin</fullName>
    </recommendedName>
    <alternativeName>
        <fullName evidence="14">Beaded filament structural protein 1</fullName>
    </alternativeName>
</protein>
<keyword evidence="7" id="KW-0597">Phosphoprotein</keyword>
<sequence>MYRSSFLREVRKEKYERSDTYDELRGSPEFDSLAQARGLENLQELNERFASYINRARVLEQRNAILRKQLETFQRMDELVGLDEAFAGQIEFNRQRMRELASDRAKLEREEKDAQRMLDEYRNKYRNEREYQQRLKETLERLNKEADEALLCNLELQIESQFLQDDINATKDRYKKNLMEIQTYVNVLQQIIQTTPRVSPITTGICEEKLIAERRIPVLQSQLEEYKSILCQLQAQKYKLQTETTMLEQAIKNTQESYDDEIQLYNEQIENLRKGIEEAERTLEKYTTDCRQLVIYQQSLENELERYKRIIENEDSRLNSAIAGTPVTLFTQIYRPAQPQVSRGRDITQAMQDITSVKPRQKALTKKIARKKELMSKDKTDGHSAERMYERTLEGFDQDQLEFGHEGSVTCKPGQEGLELDEKELGPEDVPDGAQISKAFDKLCSIVREKIRVHKKAEPKPDALPKGRYVLVTGEERYEEPCILAPSVPASGEIIVSTSNGKVMNGGEVEPKKEKGAICERREEFELQDKQKEEEKEYVLEWGKKARGKIEQITKYPDISEPETVPSPGLISPTEPGVLRETEYDREDKQGLLFREAGLPGSMSYEKVEVVESIEKFSDDRIQTYEETAMIVETMIEKTSKKKPGDKGS</sequence>
<dbReference type="GO" id="GO:0005938">
    <property type="term" value="C:cell cortex"/>
    <property type="evidence" value="ECO:0007669"/>
    <property type="project" value="UniProtKB-SubCell"/>
</dbReference>
<dbReference type="PROSITE" id="PS51842">
    <property type="entry name" value="IF_ROD_2"/>
    <property type="match status" value="1"/>
</dbReference>
<evidence type="ECO:0000256" key="7">
    <source>
        <dbReference type="ARBA" id="ARBA00022553"/>
    </source>
</evidence>
<keyword evidence="13" id="KW-0206">Cytoskeleton</keyword>
<keyword evidence="18" id="KW-1185">Reference proteome</keyword>
<feature type="coiled-coil region" evidence="15">
    <location>
        <begin position="42"/>
        <end position="159"/>
    </location>
</feature>
<evidence type="ECO:0000256" key="6">
    <source>
        <dbReference type="ARBA" id="ARBA00022490"/>
    </source>
</evidence>
<dbReference type="InterPro" id="IPR042358">
    <property type="entry name" value="BFSP1"/>
</dbReference>
<dbReference type="Proteomes" id="UP000052967">
    <property type="component" value="Unassembled WGS sequence"/>
</dbReference>
<comment type="subcellular location">
    <subcellularLocation>
        <location evidence="2">Cell membrane</location>
        <topology evidence="2">Peripheral membrane protein</topology>
        <orientation evidence="2">Cytoplasmic side</orientation>
    </subcellularLocation>
    <subcellularLocation>
        <location evidence="3">Cytoplasm</location>
        <location evidence="3">Cell cortex</location>
    </subcellularLocation>
    <subcellularLocation>
        <location evidence="1">Cytoplasm</location>
        <location evidence="1">Cytoskeleton</location>
    </subcellularLocation>
</comment>
<evidence type="ECO:0000256" key="9">
    <source>
        <dbReference type="ARBA" id="ARBA00022737"/>
    </source>
</evidence>
<dbReference type="EMBL" id="KK693877">
    <property type="protein sequence ID" value="KFQ23091.1"/>
    <property type="molecule type" value="Genomic_DNA"/>
</dbReference>
<evidence type="ECO:0000256" key="11">
    <source>
        <dbReference type="ARBA" id="ARBA00023054"/>
    </source>
</evidence>
<evidence type="ECO:0000256" key="10">
    <source>
        <dbReference type="ARBA" id="ARBA00022754"/>
    </source>
</evidence>
<keyword evidence="10" id="KW-0403">Intermediate filament</keyword>
<evidence type="ECO:0000256" key="1">
    <source>
        <dbReference type="ARBA" id="ARBA00004245"/>
    </source>
</evidence>
<dbReference type="GO" id="GO:0005212">
    <property type="term" value="F:structural constituent of eye lens"/>
    <property type="evidence" value="ECO:0007669"/>
    <property type="project" value="UniProtKB-KW"/>
</dbReference>